<accession>A0AA40BU07</accession>
<proteinExistence type="inferred from homology"/>
<dbReference type="Pfam" id="PF09531">
    <property type="entry name" value="Ndc1_Nup"/>
    <property type="match status" value="1"/>
</dbReference>
<feature type="transmembrane region" description="Helical" evidence="13">
    <location>
        <begin position="48"/>
        <end position="74"/>
    </location>
</feature>
<evidence type="ECO:0000313" key="14">
    <source>
        <dbReference type="EMBL" id="KAK0613597.1"/>
    </source>
</evidence>
<keyword evidence="6" id="KW-0509">mRNA transport</keyword>
<sequence>MAGGTVRRPSYKDVLQPALHRRFTTTGLILVGVAYIYAILLGRWNSFLWSWFPIGPVGLRVAFLMPTCFSLLILRIAQYHVGRRTSDSAIETFLQHALKIQTAEALFTYTFAAYSFSQVYLWSLHESAGLGWITYFAPDRARLNEKAIFFTTHFVVLGLYQGLVHLFKDDDRIVLGTATPRKADEKVKEQTAESPVARVAAELPRVAVTSFNQSLVGVVLSMLVYTVFLRATLWRLVLFFLRPIYNLPRTNLLPSSMPFSMSTLGRSFFASFLLLALLNTGNAAFSIFLAKEPLKNGKPLSSDSKDPNGSLLNGLKSKKDPIRCFAMWELSFIAREYEDRRKAIYEDIDRKGGPMWTQIYGICLEILKSIETRIDNYGKPPAPTTPGAEEMVVPKKRTTAPPKEDAIFQSTPQKPKFLEEVEKVVNQATVAPGQGSQLSPLAKKALASGKIHLLKVQKEVTGSDDPQGLFKEFALKVLNSAAGWPFRQEYGRRLSHAVLGAPYGEPSLYINAVSALSLLAAHSLTEDKYGNVQRDVATIIRTLTTITKKLETFSTTLAPHWTDINGVKACPEVDGVLAALKDSLGRLIKEFAPYQRDLRLSLTDMRLAKEAAGTERKEEETVEMKQVR</sequence>
<dbReference type="Proteomes" id="UP001175000">
    <property type="component" value="Unassembled WGS sequence"/>
</dbReference>
<keyword evidence="5 13" id="KW-0812">Transmembrane</keyword>
<dbReference type="AlphaFoldDB" id="A0AA40BU07"/>
<dbReference type="GO" id="GO:0015031">
    <property type="term" value="P:protein transport"/>
    <property type="evidence" value="ECO:0007669"/>
    <property type="project" value="UniProtKB-KW"/>
</dbReference>
<keyword evidence="7" id="KW-0653">Protein transport</keyword>
<evidence type="ECO:0000256" key="8">
    <source>
        <dbReference type="ARBA" id="ARBA00022989"/>
    </source>
</evidence>
<evidence type="ECO:0000256" key="3">
    <source>
        <dbReference type="ARBA" id="ARBA00005760"/>
    </source>
</evidence>
<evidence type="ECO:0000256" key="7">
    <source>
        <dbReference type="ARBA" id="ARBA00022927"/>
    </source>
</evidence>
<feature type="transmembrane region" description="Helical" evidence="13">
    <location>
        <begin position="21"/>
        <end position="42"/>
    </location>
</feature>
<evidence type="ECO:0000256" key="5">
    <source>
        <dbReference type="ARBA" id="ARBA00022692"/>
    </source>
</evidence>
<comment type="subcellular location">
    <subcellularLocation>
        <location evidence="1">Nucleus membrane</location>
        <topology evidence="1">Multi-pass membrane protein</topology>
    </subcellularLocation>
    <subcellularLocation>
        <location evidence="2">Nucleus</location>
        <location evidence="2">Nuclear pore complex</location>
    </subcellularLocation>
</comment>
<evidence type="ECO:0000313" key="15">
    <source>
        <dbReference type="Proteomes" id="UP001175000"/>
    </source>
</evidence>
<dbReference type="GO" id="GO:0051028">
    <property type="term" value="P:mRNA transport"/>
    <property type="evidence" value="ECO:0007669"/>
    <property type="project" value="UniProtKB-KW"/>
</dbReference>
<keyword evidence="11 13" id="KW-0472">Membrane</keyword>
<evidence type="ECO:0000256" key="6">
    <source>
        <dbReference type="ARBA" id="ARBA00022816"/>
    </source>
</evidence>
<protein>
    <submittedName>
        <fullName evidence="14">Nucleoporin protein Ndc1-Nup</fullName>
    </submittedName>
</protein>
<evidence type="ECO:0000256" key="2">
    <source>
        <dbReference type="ARBA" id="ARBA00004567"/>
    </source>
</evidence>
<dbReference type="GO" id="GO:0005816">
    <property type="term" value="C:spindle pole body"/>
    <property type="evidence" value="ECO:0007669"/>
    <property type="project" value="TreeGrafter"/>
</dbReference>
<comment type="similarity">
    <text evidence="3">Belongs to the NDC1 family.</text>
</comment>
<dbReference type="GO" id="GO:0070631">
    <property type="term" value="P:spindle pole body localization"/>
    <property type="evidence" value="ECO:0007669"/>
    <property type="project" value="TreeGrafter"/>
</dbReference>
<keyword evidence="9" id="KW-0811">Translocation</keyword>
<keyword evidence="12" id="KW-0539">Nucleus</keyword>
<dbReference type="GO" id="GO:0106166">
    <property type="term" value="F:spindle pole body-nuclear membrane anchor activity"/>
    <property type="evidence" value="ECO:0007669"/>
    <property type="project" value="TreeGrafter"/>
</dbReference>
<evidence type="ECO:0000256" key="13">
    <source>
        <dbReference type="SAM" id="Phobius"/>
    </source>
</evidence>
<reference evidence="14" key="1">
    <citation type="submission" date="2023-06" db="EMBL/GenBank/DDBJ databases">
        <title>Genome-scale phylogeny and comparative genomics of the fungal order Sordariales.</title>
        <authorList>
            <consortium name="Lawrence Berkeley National Laboratory"/>
            <person name="Hensen N."/>
            <person name="Bonometti L."/>
            <person name="Westerberg I."/>
            <person name="Brannstrom I.O."/>
            <person name="Guillou S."/>
            <person name="Cros-Aarteil S."/>
            <person name="Calhoun S."/>
            <person name="Haridas S."/>
            <person name="Kuo A."/>
            <person name="Mondo S."/>
            <person name="Pangilinan J."/>
            <person name="Riley R."/>
            <person name="Labutti K."/>
            <person name="Andreopoulos B."/>
            <person name="Lipzen A."/>
            <person name="Chen C."/>
            <person name="Yanf M."/>
            <person name="Daum C."/>
            <person name="Ng V."/>
            <person name="Clum A."/>
            <person name="Steindorff A."/>
            <person name="Ohm R."/>
            <person name="Martin F."/>
            <person name="Silar P."/>
            <person name="Natvig D."/>
            <person name="Lalanne C."/>
            <person name="Gautier V."/>
            <person name="Ament-Velasquez S.L."/>
            <person name="Kruys A."/>
            <person name="Hutchinson M.I."/>
            <person name="Powell A.J."/>
            <person name="Barry K."/>
            <person name="Miller A.N."/>
            <person name="Grigoriev I.V."/>
            <person name="Debuchy R."/>
            <person name="Gladieux P."/>
            <person name="Thoren M.H."/>
            <person name="Johannesson H."/>
        </authorList>
    </citation>
    <scope>NUCLEOTIDE SEQUENCE</scope>
    <source>
        <strain evidence="14">CBS 606.72</strain>
    </source>
</reference>
<evidence type="ECO:0000256" key="4">
    <source>
        <dbReference type="ARBA" id="ARBA00022448"/>
    </source>
</evidence>
<feature type="transmembrane region" description="Helical" evidence="13">
    <location>
        <begin position="268"/>
        <end position="290"/>
    </location>
</feature>
<dbReference type="GO" id="GO:0006999">
    <property type="term" value="P:nuclear pore organization"/>
    <property type="evidence" value="ECO:0007669"/>
    <property type="project" value="TreeGrafter"/>
</dbReference>
<evidence type="ECO:0000256" key="10">
    <source>
        <dbReference type="ARBA" id="ARBA00023132"/>
    </source>
</evidence>
<dbReference type="PANTHER" id="PTHR13269">
    <property type="entry name" value="NUCLEOPORIN NDC1"/>
    <property type="match status" value="1"/>
</dbReference>
<dbReference type="PANTHER" id="PTHR13269:SF6">
    <property type="entry name" value="NUCLEOPORIN NDC1"/>
    <property type="match status" value="1"/>
</dbReference>
<keyword evidence="8 13" id="KW-1133">Transmembrane helix</keyword>
<comment type="caution">
    <text evidence="14">The sequence shown here is derived from an EMBL/GenBank/DDBJ whole genome shotgun (WGS) entry which is preliminary data.</text>
</comment>
<dbReference type="GO" id="GO:0031965">
    <property type="term" value="C:nuclear membrane"/>
    <property type="evidence" value="ECO:0007669"/>
    <property type="project" value="UniProtKB-SubCell"/>
</dbReference>
<feature type="transmembrane region" description="Helical" evidence="13">
    <location>
        <begin position="215"/>
        <end position="241"/>
    </location>
</feature>
<name>A0AA40BU07_9PEZI</name>
<evidence type="ECO:0000256" key="12">
    <source>
        <dbReference type="ARBA" id="ARBA00023242"/>
    </source>
</evidence>
<keyword evidence="4" id="KW-0813">Transport</keyword>
<gene>
    <name evidence="14" type="ORF">B0T14DRAFT_569627</name>
</gene>
<keyword evidence="15" id="KW-1185">Reference proteome</keyword>
<organism evidence="14 15">
    <name type="scientific">Immersiella caudata</name>
    <dbReference type="NCBI Taxonomy" id="314043"/>
    <lineage>
        <taxon>Eukaryota</taxon>
        <taxon>Fungi</taxon>
        <taxon>Dikarya</taxon>
        <taxon>Ascomycota</taxon>
        <taxon>Pezizomycotina</taxon>
        <taxon>Sordariomycetes</taxon>
        <taxon>Sordariomycetidae</taxon>
        <taxon>Sordariales</taxon>
        <taxon>Lasiosphaeriaceae</taxon>
        <taxon>Immersiella</taxon>
    </lineage>
</organism>
<evidence type="ECO:0000256" key="1">
    <source>
        <dbReference type="ARBA" id="ARBA00004232"/>
    </source>
</evidence>
<evidence type="ECO:0000256" key="9">
    <source>
        <dbReference type="ARBA" id="ARBA00023010"/>
    </source>
</evidence>
<dbReference type="GO" id="GO:0070762">
    <property type="term" value="C:nuclear pore transmembrane ring"/>
    <property type="evidence" value="ECO:0007669"/>
    <property type="project" value="TreeGrafter"/>
</dbReference>
<keyword evidence="10" id="KW-0906">Nuclear pore complex</keyword>
<evidence type="ECO:0000256" key="11">
    <source>
        <dbReference type="ARBA" id="ARBA00023136"/>
    </source>
</evidence>
<dbReference type="EMBL" id="JAULSU010000006">
    <property type="protein sequence ID" value="KAK0613597.1"/>
    <property type="molecule type" value="Genomic_DNA"/>
</dbReference>
<dbReference type="InterPro" id="IPR019049">
    <property type="entry name" value="Nucleoporin_prot_Ndc1/Nup"/>
</dbReference>